<dbReference type="InterPro" id="IPR014743">
    <property type="entry name" value="Cl-channel_core"/>
</dbReference>
<keyword evidence="14" id="KW-1185">Reference proteome</keyword>
<dbReference type="InterPro" id="IPR000644">
    <property type="entry name" value="CBS_dom"/>
</dbReference>
<evidence type="ECO:0000313" key="13">
    <source>
        <dbReference type="EMBL" id="CAL8110524.1"/>
    </source>
</evidence>
<dbReference type="InterPro" id="IPR001807">
    <property type="entry name" value="ClC"/>
</dbReference>
<keyword evidence="3 11" id="KW-0812">Transmembrane</keyword>
<feature type="compositionally biased region" description="Low complexity" evidence="10">
    <location>
        <begin position="1"/>
        <end position="14"/>
    </location>
</feature>
<comment type="caution">
    <text evidence="13">The sequence shown here is derived from an EMBL/GenBank/DDBJ whole genome shotgun (WGS) entry which is preliminary data.</text>
</comment>
<keyword evidence="6" id="KW-0406">Ion transport</keyword>
<feature type="transmembrane region" description="Helical" evidence="11">
    <location>
        <begin position="477"/>
        <end position="496"/>
    </location>
</feature>
<keyword evidence="7 11" id="KW-0472">Membrane</keyword>
<name>A0ABP1QXZ0_9HEXA</name>
<feature type="domain" description="CBS" evidence="12">
    <location>
        <begin position="592"/>
        <end position="650"/>
    </location>
</feature>
<evidence type="ECO:0000256" key="11">
    <source>
        <dbReference type="SAM" id="Phobius"/>
    </source>
</evidence>
<feature type="compositionally biased region" description="Pro residues" evidence="10">
    <location>
        <begin position="809"/>
        <end position="819"/>
    </location>
</feature>
<evidence type="ECO:0000256" key="8">
    <source>
        <dbReference type="ARBA" id="ARBA00023214"/>
    </source>
</evidence>
<feature type="transmembrane region" description="Helical" evidence="11">
    <location>
        <begin position="146"/>
        <end position="174"/>
    </location>
</feature>
<comment type="subcellular location">
    <subcellularLocation>
        <location evidence="1">Membrane</location>
        <topology evidence="1">Multi-pass membrane protein</topology>
    </subcellularLocation>
</comment>
<feature type="transmembrane region" description="Helical" evidence="11">
    <location>
        <begin position="442"/>
        <end position="465"/>
    </location>
</feature>
<keyword evidence="9" id="KW-0175">Coiled coil</keyword>
<feature type="transmembrane region" description="Helical" evidence="11">
    <location>
        <begin position="105"/>
        <end position="126"/>
    </location>
</feature>
<feature type="region of interest" description="Disordered" evidence="10">
    <location>
        <begin position="787"/>
        <end position="827"/>
    </location>
</feature>
<keyword evidence="5 11" id="KW-1133">Transmembrane helix</keyword>
<feature type="compositionally biased region" description="Acidic residues" evidence="10">
    <location>
        <begin position="951"/>
        <end position="961"/>
    </location>
</feature>
<dbReference type="PRINTS" id="PR00762">
    <property type="entry name" value="CLCHANNEL"/>
</dbReference>
<dbReference type="InterPro" id="IPR046342">
    <property type="entry name" value="CBS_dom_sf"/>
</dbReference>
<feature type="transmembrane region" description="Helical" evidence="11">
    <location>
        <begin position="334"/>
        <end position="356"/>
    </location>
</feature>
<dbReference type="CDD" id="cd03683">
    <property type="entry name" value="ClC_1_like"/>
    <property type="match status" value="1"/>
</dbReference>
<keyword evidence="4" id="KW-0677">Repeat</keyword>
<keyword evidence="8" id="KW-0868">Chloride</keyword>
<proteinExistence type="predicted"/>
<dbReference type="InterPro" id="IPR050970">
    <property type="entry name" value="Cl_channel_volt-gated"/>
</dbReference>
<feature type="transmembrane region" description="Helical" evidence="11">
    <location>
        <begin position="539"/>
        <end position="559"/>
    </location>
</feature>
<feature type="region of interest" description="Disordered" evidence="10">
    <location>
        <begin position="930"/>
        <end position="967"/>
    </location>
</feature>
<sequence length="967" mass="107895">MSSQQNGKTKNKTGAGKGKGTNKPEEPSELGYQHTLMYGRYTSDLAQYAKEESRRLKILEKKRKRDEKLRKKELRERYRNPYVKAVLKGLSYLWQKSFARLGEDWVFLAILGVLMAVLSFIMDWGISMCNKARIWLYMDLNYHISIQYFAWIILPVCLVLFSAGLVHIIAPQAIGSGIPEMKTILRGVTLKEYLTFRTLFAKVIGLTASLGSGMPLGKEGPFVHIASIVATLMTKLQSFHGIYENESRSNEMLAAACAVGVACCFAAPVGGVLFSIEVTAVYFAVRDYWRGFFAAGIGAMFFRLLAVWFQGHETIKPVFKTFFGSEFPYDPQELLVFAIIGVLSGLFGALFVWMHRQYVLWMRGNKRLNGFLQKNRFIYPCVVSWFIASANFPLGFGQFIAGDLTTHDQVLTLFSNFSWTKTNFTVEEVSVMRHWVNPHTGIFINLTIYFVVTFFLFIVASTLPVPSGNFVPVFKMGAAMGRIIGEAMHLWFPYGISFSGDRWPVVPGGYAVVGAAAFSGAVTRTISIVVIVSEMTGQITHIIPVMLAVLISNAVAGVLQPSIFDSISMIKKLPYLPDFIPSSSAGAYNITVRDFMIRHVKFIWYSMTYDELKGVLKDNRTIASFPIVDSPDGMILLGSIPRQHLIKAIERHIGRERRIQCAGQWRLETAEKARVEKERLRLIELQQRRPSRFEVIPVPTIVTTKPDSTSVESVRLTDPTLTLTGYERGSGGLLSPTHDGRPKSILKKTNSFSLHNFGQFPSKFHPYMTVTGAEDRLRSAFHTIFQKSTQLPDANPEAGAKEDSRKSPSPTPMSPPPTTPKKVQLPSERVIDMSPEEQKAWEEQEMARAVDFTKCPIDAAPFQLVAGTTLLKVHSIFSLLGINHAYVTATGKLIGVVAMKELRIAIEQCNSGTFRRPSMAVPRIETTTDGVEDLEGLGGSKDELNSLDSALDTEAEETTDDEGQRLS</sequence>
<feature type="transmembrane region" description="Helical" evidence="11">
    <location>
        <begin position="508"/>
        <end position="532"/>
    </location>
</feature>
<feature type="transmembrane region" description="Helical" evidence="11">
    <location>
        <begin position="288"/>
        <end position="309"/>
    </location>
</feature>
<evidence type="ECO:0000259" key="12">
    <source>
        <dbReference type="Pfam" id="PF00571"/>
    </source>
</evidence>
<evidence type="ECO:0000256" key="9">
    <source>
        <dbReference type="SAM" id="Coils"/>
    </source>
</evidence>
<dbReference type="Pfam" id="PF00571">
    <property type="entry name" value="CBS"/>
    <property type="match status" value="1"/>
</dbReference>
<evidence type="ECO:0000256" key="10">
    <source>
        <dbReference type="SAM" id="MobiDB-lite"/>
    </source>
</evidence>
<feature type="region of interest" description="Disordered" evidence="10">
    <location>
        <begin position="1"/>
        <end position="30"/>
    </location>
</feature>
<dbReference type="PANTHER" id="PTHR45720">
    <property type="entry name" value="CHLORIDE CHANNEL PROTEIN 2"/>
    <property type="match status" value="1"/>
</dbReference>
<evidence type="ECO:0000256" key="2">
    <source>
        <dbReference type="ARBA" id="ARBA00022448"/>
    </source>
</evidence>
<dbReference type="EMBL" id="CAXLJM020000045">
    <property type="protein sequence ID" value="CAL8110524.1"/>
    <property type="molecule type" value="Genomic_DNA"/>
</dbReference>
<evidence type="ECO:0000256" key="5">
    <source>
        <dbReference type="ARBA" id="ARBA00022989"/>
    </source>
</evidence>
<dbReference type="Proteomes" id="UP001642540">
    <property type="component" value="Unassembled WGS sequence"/>
</dbReference>
<feature type="transmembrane region" description="Helical" evidence="11">
    <location>
        <begin position="253"/>
        <end position="276"/>
    </location>
</feature>
<dbReference type="PANTHER" id="PTHR45720:SF10">
    <property type="entry name" value="CHLORIDE CHANNEL PROTEIN 2"/>
    <property type="match status" value="1"/>
</dbReference>
<feature type="transmembrane region" description="Helical" evidence="11">
    <location>
        <begin position="377"/>
        <end position="401"/>
    </location>
</feature>
<evidence type="ECO:0000256" key="1">
    <source>
        <dbReference type="ARBA" id="ARBA00004141"/>
    </source>
</evidence>
<reference evidence="13 14" key="1">
    <citation type="submission" date="2024-08" db="EMBL/GenBank/DDBJ databases">
        <authorList>
            <person name="Cucini C."/>
            <person name="Frati F."/>
        </authorList>
    </citation>
    <scope>NUCLEOTIDE SEQUENCE [LARGE SCALE GENOMIC DNA]</scope>
</reference>
<evidence type="ECO:0000256" key="4">
    <source>
        <dbReference type="ARBA" id="ARBA00022737"/>
    </source>
</evidence>
<dbReference type="Gene3D" id="1.10.3080.10">
    <property type="entry name" value="Clc chloride channel"/>
    <property type="match status" value="1"/>
</dbReference>
<evidence type="ECO:0000313" key="14">
    <source>
        <dbReference type="Proteomes" id="UP001642540"/>
    </source>
</evidence>
<dbReference type="Gene3D" id="3.10.580.10">
    <property type="entry name" value="CBS-domain"/>
    <property type="match status" value="2"/>
</dbReference>
<protein>
    <recommendedName>
        <fullName evidence="12">CBS domain-containing protein</fullName>
    </recommendedName>
</protein>
<feature type="coiled-coil region" evidence="9">
    <location>
        <begin position="49"/>
        <end position="76"/>
    </location>
</feature>
<evidence type="ECO:0000256" key="7">
    <source>
        <dbReference type="ARBA" id="ARBA00023136"/>
    </source>
</evidence>
<gene>
    <name evidence="13" type="ORF">ODALV1_LOCUS14324</name>
</gene>
<evidence type="ECO:0000256" key="6">
    <source>
        <dbReference type="ARBA" id="ARBA00023065"/>
    </source>
</evidence>
<dbReference type="Pfam" id="PF00654">
    <property type="entry name" value="Voltage_CLC"/>
    <property type="match status" value="1"/>
</dbReference>
<dbReference type="SUPFAM" id="SSF81340">
    <property type="entry name" value="Clc chloride channel"/>
    <property type="match status" value="1"/>
</dbReference>
<organism evidence="13 14">
    <name type="scientific">Orchesella dallaii</name>
    <dbReference type="NCBI Taxonomy" id="48710"/>
    <lineage>
        <taxon>Eukaryota</taxon>
        <taxon>Metazoa</taxon>
        <taxon>Ecdysozoa</taxon>
        <taxon>Arthropoda</taxon>
        <taxon>Hexapoda</taxon>
        <taxon>Collembola</taxon>
        <taxon>Entomobryomorpha</taxon>
        <taxon>Entomobryoidea</taxon>
        <taxon>Orchesellidae</taxon>
        <taxon>Orchesellinae</taxon>
        <taxon>Orchesella</taxon>
    </lineage>
</organism>
<dbReference type="SUPFAM" id="SSF54631">
    <property type="entry name" value="CBS-domain pair"/>
    <property type="match status" value="1"/>
</dbReference>
<accession>A0ABP1QXZ0</accession>
<evidence type="ECO:0000256" key="3">
    <source>
        <dbReference type="ARBA" id="ARBA00022692"/>
    </source>
</evidence>
<keyword evidence="2" id="KW-0813">Transport</keyword>